<dbReference type="InterPro" id="IPR013783">
    <property type="entry name" value="Ig-like_fold"/>
</dbReference>
<dbReference type="PANTHER" id="PTHR23279">
    <property type="entry name" value="DEFECTIVE PROBOSCIS EXTENSION RESPONSE DPR -RELATED"/>
    <property type="match status" value="1"/>
</dbReference>
<dbReference type="AlphaFoldDB" id="A0A0K2TC60"/>
<dbReference type="InterPro" id="IPR036179">
    <property type="entry name" value="Ig-like_dom_sf"/>
</dbReference>
<dbReference type="GO" id="GO:0032589">
    <property type="term" value="C:neuron projection membrane"/>
    <property type="evidence" value="ECO:0007669"/>
    <property type="project" value="TreeGrafter"/>
</dbReference>
<dbReference type="InterPro" id="IPR013151">
    <property type="entry name" value="Immunoglobulin_dom"/>
</dbReference>
<dbReference type="Pfam" id="PF00047">
    <property type="entry name" value="ig"/>
    <property type="match status" value="1"/>
</dbReference>
<dbReference type="PANTHER" id="PTHR23279:SF21">
    <property type="entry name" value="DEFECTIVE PROBOSCIS EXTENSION RESPONSE 11, ISOFORM B-RELATED"/>
    <property type="match status" value="1"/>
</dbReference>
<dbReference type="InterPro" id="IPR037448">
    <property type="entry name" value="Zig-8"/>
</dbReference>
<evidence type="ECO:0000313" key="2">
    <source>
        <dbReference type="EMBL" id="CDW23415.1"/>
    </source>
</evidence>
<protein>
    <recommendedName>
        <fullName evidence="1">Ig-like domain-containing protein</fullName>
    </recommendedName>
</protein>
<organism evidence="2">
    <name type="scientific">Lepeophtheirus salmonis</name>
    <name type="common">Salmon louse</name>
    <name type="synonym">Caligus salmonis</name>
    <dbReference type="NCBI Taxonomy" id="72036"/>
    <lineage>
        <taxon>Eukaryota</taxon>
        <taxon>Metazoa</taxon>
        <taxon>Ecdysozoa</taxon>
        <taxon>Arthropoda</taxon>
        <taxon>Crustacea</taxon>
        <taxon>Multicrustacea</taxon>
        <taxon>Hexanauplia</taxon>
        <taxon>Copepoda</taxon>
        <taxon>Siphonostomatoida</taxon>
        <taxon>Caligidae</taxon>
        <taxon>Lepeophtheirus</taxon>
    </lineage>
</organism>
<sequence length="151" mass="16966">KDRFVHEDRYDLIPSRHGRWTLKINFVGARDAGKYECQVSVVPKLSQIFSLNIVVPSVKILGDEEVHVKSGSSVTLTCLISNCLEEPAYVFWYHEGRRIMNGLNIKIDTKRIIGDGSAVSTITVFNSDKTYEGIYTCRPAHLDPSSVSLHV</sequence>
<dbReference type="PROSITE" id="PS50835">
    <property type="entry name" value="IG_LIKE"/>
    <property type="match status" value="1"/>
</dbReference>
<feature type="non-terminal residue" evidence="2">
    <location>
        <position position="1"/>
    </location>
</feature>
<dbReference type="EMBL" id="HACA01006054">
    <property type="protein sequence ID" value="CDW23415.1"/>
    <property type="molecule type" value="Transcribed_RNA"/>
</dbReference>
<feature type="domain" description="Ig-like" evidence="1">
    <location>
        <begin position="56"/>
        <end position="148"/>
    </location>
</feature>
<dbReference type="GO" id="GO:0050808">
    <property type="term" value="P:synapse organization"/>
    <property type="evidence" value="ECO:0007669"/>
    <property type="project" value="TreeGrafter"/>
</dbReference>
<proteinExistence type="predicted"/>
<evidence type="ECO:0000259" key="1">
    <source>
        <dbReference type="PROSITE" id="PS50835"/>
    </source>
</evidence>
<name>A0A0K2TC60_LEPSM</name>
<feature type="non-terminal residue" evidence="2">
    <location>
        <position position="151"/>
    </location>
</feature>
<reference evidence="2" key="1">
    <citation type="submission" date="2014-05" db="EMBL/GenBank/DDBJ databases">
        <authorList>
            <person name="Chronopoulou M."/>
        </authorList>
    </citation>
    <scope>NUCLEOTIDE SEQUENCE</scope>
    <source>
        <tissue evidence="2">Whole organism</tissue>
    </source>
</reference>
<dbReference type="OrthoDB" id="8049355at2759"/>
<dbReference type="SUPFAM" id="SSF48726">
    <property type="entry name" value="Immunoglobulin"/>
    <property type="match status" value="2"/>
</dbReference>
<dbReference type="CDD" id="cd00096">
    <property type="entry name" value="Ig"/>
    <property type="match status" value="1"/>
</dbReference>
<dbReference type="InterPro" id="IPR007110">
    <property type="entry name" value="Ig-like_dom"/>
</dbReference>
<dbReference type="Gene3D" id="2.60.40.10">
    <property type="entry name" value="Immunoglobulins"/>
    <property type="match status" value="2"/>
</dbReference>
<accession>A0A0K2TC60</accession>